<dbReference type="AlphaFoldDB" id="E8UY18"/>
<organism evidence="1 2">
    <name type="scientific">Terriglobus saanensis (strain ATCC BAA-1853 / DSM 23119 / SP1PR4)</name>
    <dbReference type="NCBI Taxonomy" id="401053"/>
    <lineage>
        <taxon>Bacteria</taxon>
        <taxon>Pseudomonadati</taxon>
        <taxon>Acidobacteriota</taxon>
        <taxon>Terriglobia</taxon>
        <taxon>Terriglobales</taxon>
        <taxon>Acidobacteriaceae</taxon>
        <taxon>Terriglobus</taxon>
    </lineage>
</organism>
<sequence length="109" mass="12034">MTTKKVSARTGSRYWLTYDLGIRGDYESLYEWLDQQHAVECGDSVATFVSRKSADEIKKELAAILGTEKRSRVYLISGRAHKGQFLIGGRKSAPWAGFALASQASGSDE</sequence>
<dbReference type="HOGENOM" id="CLU_2205855_0_0_0"/>
<evidence type="ECO:0000313" key="1">
    <source>
        <dbReference type="EMBL" id="ADV84252.1"/>
    </source>
</evidence>
<dbReference type="KEGG" id="tsa:AciPR4_3499"/>
<dbReference type="RefSeq" id="WP_013569982.1">
    <property type="nucleotide sequence ID" value="NC_014963.1"/>
</dbReference>
<protein>
    <submittedName>
        <fullName evidence="1">Uncharacterized protein</fullName>
    </submittedName>
</protein>
<evidence type="ECO:0000313" key="2">
    <source>
        <dbReference type="Proteomes" id="UP000006844"/>
    </source>
</evidence>
<accession>E8UY18</accession>
<name>E8UY18_TERSS</name>
<proteinExistence type="predicted"/>
<dbReference type="STRING" id="401053.AciPR4_3499"/>
<dbReference type="OrthoDB" id="5519736at2"/>
<keyword evidence="2" id="KW-1185">Reference proteome</keyword>
<dbReference type="Proteomes" id="UP000006844">
    <property type="component" value="Chromosome"/>
</dbReference>
<dbReference type="eggNOG" id="ENOG5033701">
    <property type="taxonomic scope" value="Bacteria"/>
</dbReference>
<reference evidence="1 2" key="1">
    <citation type="journal article" date="2012" name="Stand. Genomic Sci.">
        <title>Complete genome sequence of Terriglobus saanensis type strain SP1PR4(T), an Acidobacteria from tundra soil.</title>
        <authorList>
            <person name="Rawat S.R."/>
            <person name="Mannisto M.K."/>
            <person name="Starovoytov V."/>
            <person name="Goodwin L."/>
            <person name="Nolan M."/>
            <person name="Hauser L."/>
            <person name="Land M."/>
            <person name="Davenport K.W."/>
            <person name="Woyke T."/>
            <person name="Haggblom M.M."/>
        </authorList>
    </citation>
    <scope>NUCLEOTIDE SEQUENCE</scope>
    <source>
        <strain evidence="2">ATCC BAA-1853 / DSM 23119 / SP1PR4</strain>
    </source>
</reference>
<gene>
    <name evidence="1" type="ordered locus">AciPR4_3499</name>
</gene>
<dbReference type="EMBL" id="CP002467">
    <property type="protein sequence ID" value="ADV84252.1"/>
    <property type="molecule type" value="Genomic_DNA"/>
</dbReference>